<evidence type="ECO:0000256" key="13">
    <source>
        <dbReference type="SAM" id="Phobius"/>
    </source>
</evidence>
<keyword evidence="10 12" id="KW-0496">Mitochondrion</keyword>
<dbReference type="GO" id="GO:0015078">
    <property type="term" value="F:proton transmembrane transporter activity"/>
    <property type="evidence" value="ECO:0007669"/>
    <property type="project" value="InterPro"/>
</dbReference>
<evidence type="ECO:0000256" key="7">
    <source>
        <dbReference type="ARBA" id="ARBA00022781"/>
    </source>
</evidence>
<comment type="similarity">
    <text evidence="2 12">Belongs to the ATPase protein 8 family.</text>
</comment>
<evidence type="ECO:0000256" key="6">
    <source>
        <dbReference type="ARBA" id="ARBA00022692"/>
    </source>
</evidence>
<reference evidence="14" key="1">
    <citation type="journal article" date="2019" name="Methods Ecol Evol">
        <title>Cost efficient high throughput capture of museum arthropod specimen DNA using PCR generated baits.</title>
        <authorList>
            <person name="Knyshov A."/>
            <person name="Gordon E.R.L."/>
            <person name="Weirauch C."/>
        </authorList>
    </citation>
    <scope>NUCLEOTIDE SEQUENCE</scope>
</reference>
<comment type="subcellular location">
    <subcellularLocation>
        <location evidence="1 12">Mitochondrion membrane</location>
        <topology evidence="1 12">Single-pass membrane protein</topology>
    </subcellularLocation>
</comment>
<evidence type="ECO:0000256" key="5">
    <source>
        <dbReference type="ARBA" id="ARBA00022547"/>
    </source>
</evidence>
<comment type="subunit">
    <text evidence="3">F-type ATPases have 2 components, CF(1) - the catalytic core - and CF(0) - the membrane proton channel.</text>
</comment>
<evidence type="ECO:0000256" key="12">
    <source>
        <dbReference type="RuleBase" id="RU003661"/>
    </source>
</evidence>
<evidence type="ECO:0000256" key="1">
    <source>
        <dbReference type="ARBA" id="ARBA00004304"/>
    </source>
</evidence>
<dbReference type="GO" id="GO:0045259">
    <property type="term" value="C:proton-transporting ATP synthase complex"/>
    <property type="evidence" value="ECO:0007669"/>
    <property type="project" value="UniProtKB-KW"/>
</dbReference>
<dbReference type="GO" id="GO:0031966">
    <property type="term" value="C:mitochondrial membrane"/>
    <property type="evidence" value="ECO:0007669"/>
    <property type="project" value="UniProtKB-SubCell"/>
</dbReference>
<name>A0A514LNI0_9HEMI</name>
<dbReference type="AlphaFoldDB" id="A0A514LNI0"/>
<keyword evidence="9 12" id="KW-0406">Ion transport</keyword>
<accession>A0A514LNI0</accession>
<organism evidence="14">
    <name type="scientific">Quernocoris caliginosus</name>
    <dbReference type="NCBI Taxonomy" id="2127013"/>
    <lineage>
        <taxon>Eukaryota</taxon>
        <taxon>Metazoa</taxon>
        <taxon>Ecdysozoa</taxon>
        <taxon>Arthropoda</taxon>
        <taxon>Hexapoda</taxon>
        <taxon>Insecta</taxon>
        <taxon>Pterygota</taxon>
        <taxon>Neoptera</taxon>
        <taxon>Paraneoptera</taxon>
        <taxon>Hemiptera</taxon>
        <taxon>Heteroptera</taxon>
        <taxon>Panheteroptera</taxon>
        <taxon>Cimicomorpha</taxon>
        <taxon>Miridae</taxon>
        <taxon>Phylini</taxon>
        <taxon>Quernocoris</taxon>
    </lineage>
</organism>
<evidence type="ECO:0000256" key="10">
    <source>
        <dbReference type="ARBA" id="ARBA00023128"/>
    </source>
</evidence>
<keyword evidence="8 13" id="KW-1133">Transmembrane helix</keyword>
<geneLocation type="mitochondrion" evidence="14"/>
<keyword evidence="4 12" id="KW-0813">Transport</keyword>
<evidence type="ECO:0000256" key="11">
    <source>
        <dbReference type="ARBA" id="ARBA00023136"/>
    </source>
</evidence>
<evidence type="ECO:0000256" key="3">
    <source>
        <dbReference type="ARBA" id="ARBA00011291"/>
    </source>
</evidence>
<proteinExistence type="inferred from homology"/>
<dbReference type="EMBL" id="MK393947">
    <property type="protein sequence ID" value="QDI93378.1"/>
    <property type="molecule type" value="Genomic_DNA"/>
</dbReference>
<dbReference type="Pfam" id="PF00895">
    <property type="entry name" value="ATP-synt_8"/>
    <property type="match status" value="1"/>
</dbReference>
<keyword evidence="7 12" id="KW-0375">Hydrogen ion transport</keyword>
<gene>
    <name evidence="14" type="primary">ATP8</name>
</gene>
<evidence type="ECO:0000313" key="14">
    <source>
        <dbReference type="EMBL" id="QDI93378.1"/>
    </source>
</evidence>
<keyword evidence="11 13" id="KW-0472">Membrane</keyword>
<evidence type="ECO:0000256" key="4">
    <source>
        <dbReference type="ARBA" id="ARBA00022448"/>
    </source>
</evidence>
<evidence type="ECO:0000256" key="8">
    <source>
        <dbReference type="ARBA" id="ARBA00022989"/>
    </source>
</evidence>
<dbReference type="GO" id="GO:0015986">
    <property type="term" value="P:proton motive force-driven ATP synthesis"/>
    <property type="evidence" value="ECO:0007669"/>
    <property type="project" value="InterPro"/>
</dbReference>
<sequence length="53" mass="6881">MPQMAPIWWFTLFMMFILTYFIFMVFLYFHNIYQLKTKMIYKNMIIKNINWKW</sequence>
<protein>
    <recommendedName>
        <fullName evidence="12">ATP synthase complex subunit 8</fullName>
    </recommendedName>
</protein>
<dbReference type="InterPro" id="IPR001421">
    <property type="entry name" value="ATP8_metazoa"/>
</dbReference>
<feature type="transmembrane region" description="Helical" evidence="13">
    <location>
        <begin position="6"/>
        <end position="29"/>
    </location>
</feature>
<evidence type="ECO:0000256" key="9">
    <source>
        <dbReference type="ARBA" id="ARBA00023065"/>
    </source>
</evidence>
<evidence type="ECO:0000256" key="2">
    <source>
        <dbReference type="ARBA" id="ARBA00008892"/>
    </source>
</evidence>
<keyword evidence="5 12" id="KW-0138">CF(0)</keyword>
<keyword evidence="6 12" id="KW-0812">Transmembrane</keyword>